<gene>
    <name evidence="2" type="primary">LOC115226872</name>
</gene>
<evidence type="ECO:0000313" key="2">
    <source>
        <dbReference type="RefSeq" id="XP_029653721.1"/>
    </source>
</evidence>
<dbReference type="PANTHER" id="PTHR35450">
    <property type="entry name" value="REVERSE TRANSCRIPTASE DOMAIN-CONTAINING PROTEIN"/>
    <property type="match status" value="1"/>
</dbReference>
<proteinExistence type="predicted"/>
<dbReference type="KEGG" id="osn:115226872"/>
<protein>
    <submittedName>
        <fullName evidence="2">Uncharacterized protein LOC115226872</fullName>
    </submittedName>
</protein>
<reference evidence="2" key="1">
    <citation type="submission" date="2025-08" db="UniProtKB">
        <authorList>
            <consortium name="RefSeq"/>
        </authorList>
    </citation>
    <scope>IDENTIFICATION</scope>
</reference>
<dbReference type="AlphaFoldDB" id="A0A6P7TY84"/>
<dbReference type="Proteomes" id="UP000515154">
    <property type="component" value="Unplaced"/>
</dbReference>
<accession>A0A6P7TY84</accession>
<keyword evidence="1" id="KW-1185">Reference proteome</keyword>
<dbReference type="RefSeq" id="XP_029653721.1">
    <property type="nucleotide sequence ID" value="XM_029797861.1"/>
</dbReference>
<dbReference type="PANTHER" id="PTHR35450:SF2">
    <property type="entry name" value="REVERSE TRANSCRIPTASE DOMAIN-CONTAINING PROTEIN"/>
    <property type="match status" value="1"/>
</dbReference>
<name>A0A6P7TY84_9MOLL</name>
<sequence>MRIARYCGGGFSIKTDHIVDARKPDTIIEDKINKQCKVIDLVIPFDSRVNTKEIENFDKHQELVRELRRLWKTKTSIIPVVTGELGTTPRMLPKRLKATGIETCIVDQQKCTVLYST</sequence>
<evidence type="ECO:0000313" key="1">
    <source>
        <dbReference type="Proteomes" id="UP000515154"/>
    </source>
</evidence>
<organism evidence="1 2">
    <name type="scientific">Octopus sinensis</name>
    <name type="common">East Asian common octopus</name>
    <dbReference type="NCBI Taxonomy" id="2607531"/>
    <lineage>
        <taxon>Eukaryota</taxon>
        <taxon>Metazoa</taxon>
        <taxon>Spiralia</taxon>
        <taxon>Lophotrochozoa</taxon>
        <taxon>Mollusca</taxon>
        <taxon>Cephalopoda</taxon>
        <taxon>Coleoidea</taxon>
        <taxon>Octopodiformes</taxon>
        <taxon>Octopoda</taxon>
        <taxon>Incirrata</taxon>
        <taxon>Octopodidae</taxon>
        <taxon>Octopus</taxon>
    </lineage>
</organism>